<dbReference type="InterPro" id="IPR018389">
    <property type="entry name" value="DctP_fam"/>
</dbReference>
<dbReference type="Proteomes" id="UP000244081">
    <property type="component" value="Unassembled WGS sequence"/>
</dbReference>
<dbReference type="OrthoDB" id="9799287at2"/>
<dbReference type="InterPro" id="IPR038404">
    <property type="entry name" value="TRAP_DctP_sf"/>
</dbReference>
<reference evidence="3 4" key="1">
    <citation type="submission" date="2018-04" db="EMBL/GenBank/DDBJ databases">
        <title>Genomic Encyclopedia of Archaeal and Bacterial Type Strains, Phase II (KMG-II): from individual species to whole genera.</title>
        <authorList>
            <person name="Goeker M."/>
        </authorList>
    </citation>
    <scope>NUCLEOTIDE SEQUENCE [LARGE SCALE GENOMIC DNA]</scope>
    <source>
        <strain evidence="3 4">DSM 23382</strain>
    </source>
</reference>
<accession>A0A2T5VB44</accession>
<dbReference type="PROSITE" id="PS51257">
    <property type="entry name" value="PROKAR_LIPOPROTEIN"/>
    <property type="match status" value="1"/>
</dbReference>
<dbReference type="NCBIfam" id="NF037995">
    <property type="entry name" value="TRAP_S1"/>
    <property type="match status" value="1"/>
</dbReference>
<feature type="signal peptide" evidence="2">
    <location>
        <begin position="1"/>
        <end position="27"/>
    </location>
</feature>
<dbReference type="PANTHER" id="PTHR33376">
    <property type="match status" value="1"/>
</dbReference>
<dbReference type="AlphaFoldDB" id="A0A2T5VB44"/>
<dbReference type="PANTHER" id="PTHR33376:SF15">
    <property type="entry name" value="BLL6794 PROTEIN"/>
    <property type="match status" value="1"/>
</dbReference>
<organism evidence="3 4">
    <name type="scientific">Breoghania corrubedonensis</name>
    <dbReference type="NCBI Taxonomy" id="665038"/>
    <lineage>
        <taxon>Bacteria</taxon>
        <taxon>Pseudomonadati</taxon>
        <taxon>Pseudomonadota</taxon>
        <taxon>Alphaproteobacteria</taxon>
        <taxon>Hyphomicrobiales</taxon>
        <taxon>Stappiaceae</taxon>
        <taxon>Breoghania</taxon>
    </lineage>
</organism>
<proteinExistence type="predicted"/>
<keyword evidence="4" id="KW-1185">Reference proteome</keyword>
<dbReference type="Pfam" id="PF03480">
    <property type="entry name" value="DctP"/>
    <property type="match status" value="1"/>
</dbReference>
<sequence length="350" mass="38175">MKFRSLATVAGAIAIACATMTPGASSAADVTLKLHHLLGPKAPAHTQMLEPWAKRVEASSGGKIKIDIYPSMSLGGKPPQLIGQVRDGVVDIIWTVLGYTAGQFPRSEVFELPFIHTNNLVATNLAMREMLEKGAFGDEFADVHVIALHVHAGQAIHMVDTPVRTPQDLEGKKMRIPTRTGAWILEALGANPVGMPVPDLPQALSKKVVDGALIPFEIVRPLKIQELTKYQTEGEGRVRFGTTTFLIAMNKAKYESLPDDLKKAIDDNSGIEFEKEIGRVWTQSEVGGLEALKEAGNEVIELNQDQIEAFRKKLEPVVERWVADVEAKGIDGRTLVDTARATIAKYANEK</sequence>
<dbReference type="RefSeq" id="WP_107989795.1">
    <property type="nucleotide sequence ID" value="NZ_QAYG01000003.1"/>
</dbReference>
<comment type="caution">
    <text evidence="3">The sequence shown here is derived from an EMBL/GenBank/DDBJ whole genome shotgun (WGS) entry which is preliminary data.</text>
</comment>
<feature type="chain" id="PRO_5015735435" evidence="2">
    <location>
        <begin position="28"/>
        <end position="350"/>
    </location>
</feature>
<evidence type="ECO:0000256" key="1">
    <source>
        <dbReference type="ARBA" id="ARBA00022729"/>
    </source>
</evidence>
<gene>
    <name evidence="3" type="ORF">C8N35_103154</name>
</gene>
<keyword evidence="1 2" id="KW-0732">Signal</keyword>
<protein>
    <submittedName>
        <fullName evidence="3">TRAP-type C4-dicarboxylate transport system substrate-binding protein</fullName>
    </submittedName>
</protein>
<dbReference type="EMBL" id="QAYG01000003">
    <property type="protein sequence ID" value="PTW60973.1"/>
    <property type="molecule type" value="Genomic_DNA"/>
</dbReference>
<evidence type="ECO:0000313" key="3">
    <source>
        <dbReference type="EMBL" id="PTW60973.1"/>
    </source>
</evidence>
<evidence type="ECO:0000313" key="4">
    <source>
        <dbReference type="Proteomes" id="UP000244081"/>
    </source>
</evidence>
<dbReference type="CDD" id="cd13665">
    <property type="entry name" value="PBP2_TRAP_Dctp3_4"/>
    <property type="match status" value="1"/>
</dbReference>
<dbReference type="Gene3D" id="3.40.190.170">
    <property type="entry name" value="Bacterial extracellular solute-binding protein, family 7"/>
    <property type="match status" value="1"/>
</dbReference>
<name>A0A2T5VB44_9HYPH</name>
<dbReference type="SUPFAM" id="SSF53850">
    <property type="entry name" value="Periplasmic binding protein-like II"/>
    <property type="match status" value="1"/>
</dbReference>
<dbReference type="GO" id="GO:0055085">
    <property type="term" value="P:transmembrane transport"/>
    <property type="evidence" value="ECO:0007669"/>
    <property type="project" value="InterPro"/>
</dbReference>
<evidence type="ECO:0000256" key="2">
    <source>
        <dbReference type="SAM" id="SignalP"/>
    </source>
</evidence>